<dbReference type="InterPro" id="IPR030184">
    <property type="entry name" value="WAT1-related"/>
</dbReference>
<feature type="transmembrane region" description="Helical" evidence="6">
    <location>
        <begin position="184"/>
        <end position="207"/>
    </location>
</feature>
<feature type="transmembrane region" description="Helical" evidence="6">
    <location>
        <begin position="45"/>
        <end position="66"/>
    </location>
</feature>
<feature type="transmembrane region" description="Helical" evidence="6">
    <location>
        <begin position="337"/>
        <end position="357"/>
    </location>
</feature>
<evidence type="ECO:0000256" key="3">
    <source>
        <dbReference type="ARBA" id="ARBA00022692"/>
    </source>
</evidence>
<evidence type="ECO:0000256" key="2">
    <source>
        <dbReference type="ARBA" id="ARBA00007635"/>
    </source>
</evidence>
<evidence type="ECO:0000256" key="5">
    <source>
        <dbReference type="ARBA" id="ARBA00023136"/>
    </source>
</evidence>
<dbReference type="GO" id="GO:0022857">
    <property type="term" value="F:transmembrane transporter activity"/>
    <property type="evidence" value="ECO:0007669"/>
    <property type="project" value="InterPro"/>
</dbReference>
<dbReference type="InterPro" id="IPR000620">
    <property type="entry name" value="EamA_dom"/>
</dbReference>
<evidence type="ECO:0000256" key="6">
    <source>
        <dbReference type="RuleBase" id="RU363077"/>
    </source>
</evidence>
<name>A0AAQ3TVN3_PASNO</name>
<dbReference type="AlphaFoldDB" id="A0AAQ3TVN3"/>
<feature type="transmembrane region" description="Helical" evidence="6">
    <location>
        <begin position="312"/>
        <end position="331"/>
    </location>
</feature>
<dbReference type="GO" id="GO:0016020">
    <property type="term" value="C:membrane"/>
    <property type="evidence" value="ECO:0007669"/>
    <property type="project" value="UniProtKB-SubCell"/>
</dbReference>
<feature type="transmembrane region" description="Helical" evidence="6">
    <location>
        <begin position="280"/>
        <end position="300"/>
    </location>
</feature>
<feature type="transmembrane region" description="Helical" evidence="6">
    <location>
        <begin position="16"/>
        <end position="33"/>
    </location>
</feature>
<accession>A0AAQ3TVN3</accession>
<dbReference type="PANTHER" id="PTHR31218">
    <property type="entry name" value="WAT1-RELATED PROTEIN"/>
    <property type="match status" value="1"/>
</dbReference>
<gene>
    <name evidence="8" type="ORF">U9M48_026631</name>
</gene>
<evidence type="ECO:0000256" key="1">
    <source>
        <dbReference type="ARBA" id="ARBA00004141"/>
    </source>
</evidence>
<keyword evidence="9" id="KW-1185">Reference proteome</keyword>
<feature type="domain" description="EamA" evidence="7">
    <location>
        <begin position="19"/>
        <end position="148"/>
    </location>
</feature>
<protein>
    <recommendedName>
        <fullName evidence="6">WAT1-related protein</fullName>
    </recommendedName>
</protein>
<dbReference type="Proteomes" id="UP001341281">
    <property type="component" value="Chromosome 06"/>
</dbReference>
<evidence type="ECO:0000259" key="7">
    <source>
        <dbReference type="Pfam" id="PF00892"/>
    </source>
</evidence>
<keyword evidence="3 6" id="KW-0812">Transmembrane</keyword>
<comment type="similarity">
    <text evidence="2 6">Belongs to the drug/metabolite transporter (DMT) superfamily. Plant drug/metabolite exporter (P-DME) (TC 2.A.7.4) family.</text>
</comment>
<sequence>MARGEDQKGATEKAKLVPLVLLLELLVAGFHVVSRAALDMGVSKMAFLVYRNAFALAALAPFAYFLERKDRPPLTLSLMAEFFMLAAIGVTFTQGLYIVGLYYLSPTYVSAIQNSVPAVTFVMAAALRIEQVDFKSGHGLAKIAGTVVTIAGATIITLYKGMPLTTISEGVHKLNDIDVVTSSGFTWIAGCLIMFLNCLCLSGWMVMQLTLSFIASNIYIRNDSDSNFIRNREFLEVPILKKYPAKLSSFTITLAMGLIQLIVIAPFVESNIEMWKVHSGGELLTILYAGIVVLSIAWNIKIWCINKAGPHFVAVFQPLQTVMVAIMAAIFLGDRLYTGGVIGAVIIVAGLYCVLWAKSKETKNKGAESQRSLAQNLIHEESTIEEP</sequence>
<dbReference type="Pfam" id="PF00892">
    <property type="entry name" value="EamA"/>
    <property type="match status" value="2"/>
</dbReference>
<dbReference type="EMBL" id="CP144750">
    <property type="protein sequence ID" value="WVZ78997.1"/>
    <property type="molecule type" value="Genomic_DNA"/>
</dbReference>
<keyword evidence="4 6" id="KW-1133">Transmembrane helix</keyword>
<proteinExistence type="inferred from homology"/>
<dbReference type="SUPFAM" id="SSF103481">
    <property type="entry name" value="Multidrug resistance efflux transporter EmrE"/>
    <property type="match status" value="2"/>
</dbReference>
<evidence type="ECO:0000256" key="4">
    <source>
        <dbReference type="ARBA" id="ARBA00022989"/>
    </source>
</evidence>
<feature type="transmembrane region" description="Helical" evidence="6">
    <location>
        <begin position="78"/>
        <end position="102"/>
    </location>
</feature>
<evidence type="ECO:0000313" key="8">
    <source>
        <dbReference type="EMBL" id="WVZ78997.1"/>
    </source>
</evidence>
<dbReference type="InterPro" id="IPR037185">
    <property type="entry name" value="EmrE-like"/>
</dbReference>
<organism evidence="8 9">
    <name type="scientific">Paspalum notatum var. saurae</name>
    <dbReference type="NCBI Taxonomy" id="547442"/>
    <lineage>
        <taxon>Eukaryota</taxon>
        <taxon>Viridiplantae</taxon>
        <taxon>Streptophyta</taxon>
        <taxon>Embryophyta</taxon>
        <taxon>Tracheophyta</taxon>
        <taxon>Spermatophyta</taxon>
        <taxon>Magnoliopsida</taxon>
        <taxon>Liliopsida</taxon>
        <taxon>Poales</taxon>
        <taxon>Poaceae</taxon>
        <taxon>PACMAD clade</taxon>
        <taxon>Panicoideae</taxon>
        <taxon>Andropogonodae</taxon>
        <taxon>Paspaleae</taxon>
        <taxon>Paspalinae</taxon>
        <taxon>Paspalum</taxon>
    </lineage>
</organism>
<comment type="subcellular location">
    <subcellularLocation>
        <location evidence="1 6">Membrane</location>
        <topology evidence="1 6">Multi-pass membrane protein</topology>
    </subcellularLocation>
</comment>
<evidence type="ECO:0000313" key="9">
    <source>
        <dbReference type="Proteomes" id="UP001341281"/>
    </source>
</evidence>
<feature type="transmembrane region" description="Helical" evidence="6">
    <location>
        <begin position="247"/>
        <end position="268"/>
    </location>
</feature>
<feature type="transmembrane region" description="Helical" evidence="6">
    <location>
        <begin position="139"/>
        <end position="159"/>
    </location>
</feature>
<feature type="domain" description="EamA" evidence="7">
    <location>
        <begin position="239"/>
        <end position="355"/>
    </location>
</feature>
<keyword evidence="5 6" id="KW-0472">Membrane</keyword>
<reference evidence="8 9" key="1">
    <citation type="submission" date="2024-02" db="EMBL/GenBank/DDBJ databases">
        <title>High-quality chromosome-scale genome assembly of Pensacola bahiagrass (Paspalum notatum Flugge var. saurae).</title>
        <authorList>
            <person name="Vega J.M."/>
            <person name="Podio M."/>
            <person name="Orjuela J."/>
            <person name="Siena L.A."/>
            <person name="Pessino S.C."/>
            <person name="Combes M.C."/>
            <person name="Mariac C."/>
            <person name="Albertini E."/>
            <person name="Pupilli F."/>
            <person name="Ortiz J.P.A."/>
            <person name="Leblanc O."/>
        </authorList>
    </citation>
    <scope>NUCLEOTIDE SEQUENCE [LARGE SCALE GENOMIC DNA]</scope>
    <source>
        <strain evidence="8">R1</strain>
        <tissue evidence="8">Leaf</tissue>
    </source>
</reference>